<keyword evidence="4 6" id="KW-1133">Transmembrane helix</keyword>
<reference evidence="8 9" key="1">
    <citation type="submission" date="2024-05" db="EMBL/GenBank/DDBJ databases">
        <authorList>
            <person name="Wallberg A."/>
        </authorList>
    </citation>
    <scope>NUCLEOTIDE SEQUENCE [LARGE SCALE GENOMIC DNA]</scope>
</reference>
<organism evidence="8 9">
    <name type="scientific">Meganyctiphanes norvegica</name>
    <name type="common">Northern krill</name>
    <name type="synonym">Thysanopoda norvegica</name>
    <dbReference type="NCBI Taxonomy" id="48144"/>
    <lineage>
        <taxon>Eukaryota</taxon>
        <taxon>Metazoa</taxon>
        <taxon>Ecdysozoa</taxon>
        <taxon>Arthropoda</taxon>
        <taxon>Crustacea</taxon>
        <taxon>Multicrustacea</taxon>
        <taxon>Malacostraca</taxon>
        <taxon>Eumalacostraca</taxon>
        <taxon>Eucarida</taxon>
        <taxon>Euphausiacea</taxon>
        <taxon>Euphausiidae</taxon>
        <taxon>Meganyctiphanes</taxon>
    </lineage>
</organism>
<protein>
    <recommendedName>
        <fullName evidence="7">G-protein coupled receptors family 1 profile domain-containing protein</fullName>
    </recommendedName>
</protein>
<sequence>MEDHYFVPDEVAAVLKIRFHIVFPVLIVLTIIINAGCILVTMRPKLRAYHCNAYIQLMAILDLLSSIAYLPFVFDNELCLYSSYYYAFYFTHFGLMVADCLRTFSSYVLLFLTYDRFLAIWFPDRFKVIKQKGISKRMFIVGPLLAVSFIPVMCMGHVTFQPNDKWLGLAGIKVSNK</sequence>
<dbReference type="Pfam" id="PF10324">
    <property type="entry name" value="7TM_GPCR_Srw"/>
    <property type="match status" value="1"/>
</dbReference>
<evidence type="ECO:0000256" key="6">
    <source>
        <dbReference type="SAM" id="Phobius"/>
    </source>
</evidence>
<gene>
    <name evidence="8" type="ORF">MNOR_LOCUS38837</name>
</gene>
<dbReference type="PROSITE" id="PS00237">
    <property type="entry name" value="G_PROTEIN_RECEP_F1_1"/>
    <property type="match status" value="1"/>
</dbReference>
<evidence type="ECO:0000256" key="1">
    <source>
        <dbReference type="ARBA" id="ARBA00004370"/>
    </source>
</evidence>
<feature type="transmembrane region" description="Helical" evidence="6">
    <location>
        <begin position="138"/>
        <end position="160"/>
    </location>
</feature>
<evidence type="ECO:0000259" key="7">
    <source>
        <dbReference type="PROSITE" id="PS50262"/>
    </source>
</evidence>
<name>A0AAV2SLG8_MEGNR</name>
<keyword evidence="3 6" id="KW-0812">Transmembrane</keyword>
<evidence type="ECO:0000313" key="8">
    <source>
        <dbReference type="EMBL" id="CAL4217594.1"/>
    </source>
</evidence>
<evidence type="ECO:0000256" key="4">
    <source>
        <dbReference type="ARBA" id="ARBA00022989"/>
    </source>
</evidence>
<feature type="transmembrane region" description="Helical" evidence="6">
    <location>
        <begin position="86"/>
        <end position="117"/>
    </location>
</feature>
<feature type="transmembrane region" description="Helical" evidence="6">
    <location>
        <begin position="53"/>
        <end position="74"/>
    </location>
</feature>
<dbReference type="PANTHER" id="PTHR47760">
    <property type="entry name" value="G-PROTEIN COUPLED RECEPTOR B0563.6-LIKE PROTEIN-RELATED"/>
    <property type="match status" value="1"/>
</dbReference>
<dbReference type="EMBL" id="CAXKWB010092931">
    <property type="protein sequence ID" value="CAL4217594.1"/>
    <property type="molecule type" value="Genomic_DNA"/>
</dbReference>
<dbReference type="InterPro" id="IPR019427">
    <property type="entry name" value="7TM_GPCR_serpentine_rcpt_Srw"/>
</dbReference>
<dbReference type="AlphaFoldDB" id="A0AAV2SLG8"/>
<evidence type="ECO:0000256" key="5">
    <source>
        <dbReference type="ARBA" id="ARBA00023136"/>
    </source>
</evidence>
<comment type="caution">
    <text evidence="8">The sequence shown here is derived from an EMBL/GenBank/DDBJ whole genome shotgun (WGS) entry which is preliminary data.</text>
</comment>
<dbReference type="Proteomes" id="UP001497623">
    <property type="component" value="Unassembled WGS sequence"/>
</dbReference>
<proteinExistence type="inferred from homology"/>
<dbReference type="SUPFAM" id="SSF81321">
    <property type="entry name" value="Family A G protein-coupled receptor-like"/>
    <property type="match status" value="1"/>
</dbReference>
<dbReference type="GO" id="GO:0016020">
    <property type="term" value="C:membrane"/>
    <property type="evidence" value="ECO:0007669"/>
    <property type="project" value="UniProtKB-SubCell"/>
</dbReference>
<evidence type="ECO:0000256" key="2">
    <source>
        <dbReference type="ARBA" id="ARBA00010663"/>
    </source>
</evidence>
<dbReference type="Gene3D" id="1.20.1070.10">
    <property type="entry name" value="Rhodopsin 7-helix transmembrane proteins"/>
    <property type="match status" value="1"/>
</dbReference>
<feature type="domain" description="G-protein coupled receptors family 1 profile" evidence="7">
    <location>
        <begin position="33"/>
        <end position="137"/>
    </location>
</feature>
<dbReference type="PROSITE" id="PS50262">
    <property type="entry name" value="G_PROTEIN_RECEP_F1_2"/>
    <property type="match status" value="1"/>
</dbReference>
<evidence type="ECO:0000313" key="9">
    <source>
        <dbReference type="Proteomes" id="UP001497623"/>
    </source>
</evidence>
<feature type="transmembrane region" description="Helical" evidence="6">
    <location>
        <begin position="20"/>
        <end position="41"/>
    </location>
</feature>
<comment type="similarity">
    <text evidence="2">Belongs to the G-protein coupled receptor 1 family.</text>
</comment>
<dbReference type="InterPro" id="IPR017452">
    <property type="entry name" value="GPCR_Rhodpsn_7TM"/>
</dbReference>
<dbReference type="InterPro" id="IPR000276">
    <property type="entry name" value="GPCR_Rhodpsn"/>
</dbReference>
<feature type="non-terminal residue" evidence="8">
    <location>
        <position position="177"/>
    </location>
</feature>
<keyword evidence="5 6" id="KW-0472">Membrane</keyword>
<dbReference type="PANTHER" id="PTHR47760:SF1">
    <property type="entry name" value="G-PROTEIN COUPLED RECEPTORS FAMILY 1 PROFILE DOMAIN-CONTAINING PROTEIN"/>
    <property type="match status" value="1"/>
</dbReference>
<evidence type="ECO:0000256" key="3">
    <source>
        <dbReference type="ARBA" id="ARBA00022692"/>
    </source>
</evidence>
<comment type="subcellular location">
    <subcellularLocation>
        <location evidence="1">Membrane</location>
    </subcellularLocation>
</comment>
<dbReference type="GO" id="GO:0008528">
    <property type="term" value="F:G protein-coupled peptide receptor activity"/>
    <property type="evidence" value="ECO:0007669"/>
    <property type="project" value="InterPro"/>
</dbReference>
<accession>A0AAV2SLG8</accession>
<dbReference type="InterPro" id="IPR053093">
    <property type="entry name" value="GPCR-like"/>
</dbReference>
<keyword evidence="9" id="KW-1185">Reference proteome</keyword>